<proteinExistence type="predicted"/>
<dbReference type="Ensembl" id="ENSSRHT00000083501.1">
    <property type="protein sequence ID" value="ENSSRHP00000081297.1"/>
    <property type="gene ID" value="ENSSRHG00000040295.1"/>
</dbReference>
<dbReference type="Ensembl" id="ENSSRHT00000083502.1">
    <property type="protein sequence ID" value="ENSSRHP00000081298.1"/>
    <property type="gene ID" value="ENSSRHG00000040295.1"/>
</dbReference>
<protein>
    <submittedName>
        <fullName evidence="2">Uncharacterized protein</fullName>
    </submittedName>
</protein>
<evidence type="ECO:0000313" key="2">
    <source>
        <dbReference type="Ensembl" id="ENSSRHP00000081298.1"/>
    </source>
</evidence>
<feature type="compositionally biased region" description="Basic and acidic residues" evidence="1">
    <location>
        <begin position="197"/>
        <end position="212"/>
    </location>
</feature>
<evidence type="ECO:0000313" key="3">
    <source>
        <dbReference type="Proteomes" id="UP000472270"/>
    </source>
</evidence>
<dbReference type="PANTHER" id="PTHR15923">
    <property type="entry name" value="TRANSMEMBRANE AND IMMUNOGLOBULIN DOMAIN-CONTAINING PROTEIN"/>
    <property type="match status" value="1"/>
</dbReference>
<feature type="region of interest" description="Disordered" evidence="1">
    <location>
        <begin position="145"/>
        <end position="212"/>
    </location>
</feature>
<organism evidence="2 3">
    <name type="scientific">Sinocyclocheilus rhinocerous</name>
    <dbReference type="NCBI Taxonomy" id="307959"/>
    <lineage>
        <taxon>Eukaryota</taxon>
        <taxon>Metazoa</taxon>
        <taxon>Chordata</taxon>
        <taxon>Craniata</taxon>
        <taxon>Vertebrata</taxon>
        <taxon>Euteleostomi</taxon>
        <taxon>Actinopterygii</taxon>
        <taxon>Neopterygii</taxon>
        <taxon>Teleostei</taxon>
        <taxon>Ostariophysi</taxon>
        <taxon>Cypriniformes</taxon>
        <taxon>Cyprinidae</taxon>
        <taxon>Cyprininae</taxon>
        <taxon>Sinocyclocheilus</taxon>
    </lineage>
</organism>
<dbReference type="GO" id="GO:0031016">
    <property type="term" value="P:pancreas development"/>
    <property type="evidence" value="ECO:0007669"/>
    <property type="project" value="TreeGrafter"/>
</dbReference>
<feature type="compositionally biased region" description="Pro residues" evidence="1">
    <location>
        <begin position="174"/>
        <end position="183"/>
    </location>
</feature>
<feature type="compositionally biased region" description="Basic and acidic residues" evidence="1">
    <location>
        <begin position="145"/>
        <end position="163"/>
    </location>
</feature>
<dbReference type="InterPro" id="IPR051874">
    <property type="entry name" value="Ig-like_domain-LISCH7"/>
</dbReference>
<dbReference type="GO" id="GO:0016020">
    <property type="term" value="C:membrane"/>
    <property type="evidence" value="ECO:0007669"/>
    <property type="project" value="TreeGrafter"/>
</dbReference>
<name>A0A673LSI1_9TELE</name>
<dbReference type="AlphaFoldDB" id="A0A673LSI1"/>
<accession>A0A673LSI1</accession>
<sequence>MLPPYYIPGMPTMVPIAPPSLIDPNLSTAPSLENSGSACSMSELSSLHDVETDFRQTYRQVQKKALPAIPDLDDPADLRATDLSPVHEGRYTRQPQHRNRVVDERPRWNPRSEHLQRKAFLERGRTGSVDELEEFAMAYMQRGRHGDVGNREDDYRERERDRYPFYCSKASPARRPPSPPPLPGNKRDTWDNGQAQRDPRERDQSARDRRPDYDHALLNSLFERKAKAVKSSASKAGQTEDDSDTPSKNSSKKSSERFHSRTPSNQSPRQRTAEDNESLPPYTAKELERSRGAESGQQPFRYTRSGPGPEEQNRPRKVSTLLSRDSLVV</sequence>
<keyword evidence="3" id="KW-1185">Reference proteome</keyword>
<evidence type="ECO:0000256" key="1">
    <source>
        <dbReference type="SAM" id="MobiDB-lite"/>
    </source>
</evidence>
<feature type="region of interest" description="Disordered" evidence="1">
    <location>
        <begin position="226"/>
        <end position="329"/>
    </location>
</feature>
<feature type="compositionally biased region" description="Polar residues" evidence="1">
    <location>
        <begin position="261"/>
        <end position="270"/>
    </location>
</feature>
<dbReference type="Proteomes" id="UP000472270">
    <property type="component" value="Unassembled WGS sequence"/>
</dbReference>
<feature type="compositionally biased region" description="Basic and acidic residues" evidence="1">
    <location>
        <begin position="76"/>
        <end position="91"/>
    </location>
</feature>
<feature type="region of interest" description="Disordered" evidence="1">
    <location>
        <begin position="70"/>
        <end position="109"/>
    </location>
</feature>
<feature type="compositionally biased region" description="Basic and acidic residues" evidence="1">
    <location>
        <begin position="100"/>
        <end position="109"/>
    </location>
</feature>
<dbReference type="PANTHER" id="PTHR15923:SF0">
    <property type="entry name" value="IMMUNOGLOBULIN-LIKE DOMAIN-CONTAINING RECEPTOR 2"/>
    <property type="match status" value="1"/>
</dbReference>
<reference evidence="2" key="1">
    <citation type="submission" date="2025-05" db="UniProtKB">
        <authorList>
            <consortium name="Ensembl"/>
        </authorList>
    </citation>
    <scope>IDENTIFICATION</scope>
</reference>